<dbReference type="AlphaFoldDB" id="A0A0Q3KYZ3"/>
<dbReference type="ExpressionAtlas" id="A0A0Q3KYZ3">
    <property type="expression patterns" value="baseline"/>
</dbReference>
<dbReference type="EMBL" id="CM000884">
    <property type="protein sequence ID" value="KQJ85301.1"/>
    <property type="molecule type" value="Genomic_DNA"/>
</dbReference>
<evidence type="ECO:0000313" key="3">
    <source>
        <dbReference type="Proteomes" id="UP000008810"/>
    </source>
</evidence>
<reference evidence="1" key="2">
    <citation type="submission" date="2017-06" db="EMBL/GenBank/DDBJ databases">
        <title>WGS assembly of Brachypodium distachyon.</title>
        <authorList>
            <consortium name="The International Brachypodium Initiative"/>
            <person name="Lucas S."/>
            <person name="Harmon-Smith M."/>
            <person name="Lail K."/>
            <person name="Tice H."/>
            <person name="Grimwood J."/>
            <person name="Bruce D."/>
            <person name="Barry K."/>
            <person name="Shu S."/>
            <person name="Lindquist E."/>
            <person name="Wang M."/>
            <person name="Pitluck S."/>
            <person name="Vogel J.P."/>
            <person name="Garvin D.F."/>
            <person name="Mockler T.C."/>
            <person name="Schmutz J."/>
            <person name="Rokhsar D."/>
            <person name="Bevan M.W."/>
        </authorList>
    </citation>
    <scope>NUCLEOTIDE SEQUENCE</scope>
    <source>
        <strain evidence="1">Bd21</strain>
    </source>
</reference>
<evidence type="ECO:0000313" key="2">
    <source>
        <dbReference type="EnsemblPlants" id="KQJ85301"/>
    </source>
</evidence>
<dbReference type="InterPro" id="IPR055312">
    <property type="entry name" value="FBL15-like"/>
</dbReference>
<dbReference type="Gene3D" id="3.80.10.10">
    <property type="entry name" value="Ribonuclease Inhibitor"/>
    <property type="match status" value="1"/>
</dbReference>
<organism evidence="1">
    <name type="scientific">Brachypodium distachyon</name>
    <name type="common">Purple false brome</name>
    <name type="synonym">Trachynia distachya</name>
    <dbReference type="NCBI Taxonomy" id="15368"/>
    <lineage>
        <taxon>Eukaryota</taxon>
        <taxon>Viridiplantae</taxon>
        <taxon>Streptophyta</taxon>
        <taxon>Embryophyta</taxon>
        <taxon>Tracheophyta</taxon>
        <taxon>Spermatophyta</taxon>
        <taxon>Magnoliopsida</taxon>
        <taxon>Liliopsida</taxon>
        <taxon>Poales</taxon>
        <taxon>Poaceae</taxon>
        <taxon>BOP clade</taxon>
        <taxon>Pooideae</taxon>
        <taxon>Stipodae</taxon>
        <taxon>Brachypodieae</taxon>
        <taxon>Brachypodium</taxon>
    </lineage>
</organism>
<reference evidence="2" key="3">
    <citation type="submission" date="2018-08" db="UniProtKB">
        <authorList>
            <consortium name="EnsemblPlants"/>
        </authorList>
    </citation>
    <scope>IDENTIFICATION</scope>
    <source>
        <strain evidence="2">cv. Bd21</strain>
    </source>
</reference>
<dbReference type="InterPro" id="IPR032675">
    <property type="entry name" value="LRR_dom_sf"/>
</dbReference>
<name>A0A0Q3KYZ3_BRADI</name>
<dbReference type="FunCoup" id="A0A0Q3KYZ3">
    <property type="interactions" value="5"/>
</dbReference>
<dbReference type="PANTHER" id="PTHR34709">
    <property type="entry name" value="OS10G0396666 PROTEIN"/>
    <property type="match status" value="1"/>
</dbReference>
<proteinExistence type="predicted"/>
<protein>
    <recommendedName>
        <fullName evidence="4">FBD domain-containing protein</fullName>
    </recommendedName>
</protein>
<evidence type="ECO:0008006" key="4">
    <source>
        <dbReference type="Google" id="ProtNLM"/>
    </source>
</evidence>
<dbReference type="OrthoDB" id="688776at2759"/>
<dbReference type="Gramene" id="KQJ85301">
    <property type="protein sequence ID" value="KQJ85301"/>
    <property type="gene ID" value="BRADI_5g26210v3"/>
</dbReference>
<gene>
    <name evidence="1" type="ORF">BRADI_5g26210v3</name>
</gene>
<dbReference type="InParanoid" id="A0A0Q3KYZ3"/>
<reference evidence="1 2" key="1">
    <citation type="journal article" date="2010" name="Nature">
        <title>Genome sequencing and analysis of the model grass Brachypodium distachyon.</title>
        <authorList>
            <consortium name="International Brachypodium Initiative"/>
        </authorList>
    </citation>
    <scope>NUCLEOTIDE SEQUENCE [LARGE SCALE GENOMIC DNA]</scope>
    <source>
        <strain evidence="1 2">Bd21</strain>
    </source>
</reference>
<keyword evidence="3" id="KW-1185">Reference proteome</keyword>
<evidence type="ECO:0000313" key="1">
    <source>
        <dbReference type="EMBL" id="KQJ85301.1"/>
    </source>
</evidence>
<dbReference type="PANTHER" id="PTHR34709:SF78">
    <property type="entry name" value="FBD DOMAIN-CONTAINING PROTEIN"/>
    <property type="match status" value="1"/>
</dbReference>
<dbReference type="EnsemblPlants" id="KQJ85301">
    <property type="protein sequence ID" value="KQJ85301"/>
    <property type="gene ID" value="BRADI_5g26210v3"/>
</dbReference>
<dbReference type="Proteomes" id="UP000008810">
    <property type="component" value="Chromosome 5"/>
</dbReference>
<sequence length="496" mass="53509">MANSLTGLDYDDSHILHAPSLRFAVGDVPTGPDPSGDARRLIAAANSAIQRRGSADHGGPDLEELEISLVYTSPRNKYRANPGYAMEHGHAEDVTPEHLAAWLRFAARRVTGRVTVAVPPAAPDMAAFDEEKAKMKAEATLVMFGPNAVLPDKATVYEPEPEKTKPRLVAELPASARAVVMRLALGNASLTVPHAGAGAFHALADLRLSHARIEPGTPSEANLGRLLSASCCPRLRRARLEHVLGLAALRIESAAATLEELSLDRLPDMTSLELLDAPGLRTLRVVSCGRMLLREASAAIHAPKLEHLACGAMCHPDRLEFTGLDTVRRLKNIHLWSHLHERRRNAWALWLLSHCTAMDSLSLRIAPPMALCAMAAEDTMSLVPPLPNVTSLEINVHASCGEFSHRLASSVARFVARCSGLRRLSVAFSASDREPCSDPGCFCRVGEDEEAAMEMSLEGLKEVRIAGFCPQLDHHVGLVRLLVASAPALEKMTPGV</sequence>
<accession>A0A0Q3KYZ3</accession>